<feature type="domain" description="N-acetyltransferase" evidence="1">
    <location>
        <begin position="1"/>
        <end position="78"/>
    </location>
</feature>
<dbReference type="Proteomes" id="UP001597519">
    <property type="component" value="Unassembled WGS sequence"/>
</dbReference>
<protein>
    <submittedName>
        <fullName evidence="2">GNAT family N-acetyltransferase</fullName>
        <ecNumber evidence="2">2.3.-.-</ecNumber>
    </submittedName>
</protein>
<comment type="caution">
    <text evidence="2">The sequence shown here is derived from an EMBL/GenBank/DDBJ whole genome shotgun (WGS) entry which is preliminary data.</text>
</comment>
<dbReference type="PANTHER" id="PTHR43792:SF13">
    <property type="entry name" value="ACETYLTRANSFERASE"/>
    <property type="match status" value="1"/>
</dbReference>
<evidence type="ECO:0000313" key="2">
    <source>
        <dbReference type="EMBL" id="MFD2830796.1"/>
    </source>
</evidence>
<dbReference type="InterPro" id="IPR016181">
    <property type="entry name" value="Acyl_CoA_acyltransferase"/>
</dbReference>
<dbReference type="GO" id="GO:0016746">
    <property type="term" value="F:acyltransferase activity"/>
    <property type="evidence" value="ECO:0007669"/>
    <property type="project" value="UniProtKB-KW"/>
</dbReference>
<keyword evidence="3" id="KW-1185">Reference proteome</keyword>
<dbReference type="PANTHER" id="PTHR43792">
    <property type="entry name" value="GNAT FAMILY, PUTATIVE (AFU_ORTHOLOGUE AFUA_3G00765)-RELATED-RELATED"/>
    <property type="match status" value="1"/>
</dbReference>
<name>A0ABW5WVG3_9STAP</name>
<sequence>MVEVGYGILPEFQNNGYATEAVLSLIEMAFENNEAEVIHAECRADNIASIKVLKKLNMNLVHREKNMLYWSLTSVGTI</sequence>
<dbReference type="InterPro" id="IPR000182">
    <property type="entry name" value="GNAT_dom"/>
</dbReference>
<organism evidence="2 3">
    <name type="scientific">Corticicoccus populi</name>
    <dbReference type="NCBI Taxonomy" id="1812821"/>
    <lineage>
        <taxon>Bacteria</taxon>
        <taxon>Bacillati</taxon>
        <taxon>Bacillota</taxon>
        <taxon>Bacilli</taxon>
        <taxon>Bacillales</taxon>
        <taxon>Staphylococcaceae</taxon>
        <taxon>Corticicoccus</taxon>
    </lineage>
</organism>
<evidence type="ECO:0000313" key="3">
    <source>
        <dbReference type="Proteomes" id="UP001597519"/>
    </source>
</evidence>
<accession>A0ABW5WVG3</accession>
<evidence type="ECO:0000259" key="1">
    <source>
        <dbReference type="PROSITE" id="PS51186"/>
    </source>
</evidence>
<dbReference type="PROSITE" id="PS51186">
    <property type="entry name" value="GNAT"/>
    <property type="match status" value="1"/>
</dbReference>
<gene>
    <name evidence="2" type="ORF">ACFSX4_10025</name>
</gene>
<dbReference type="Pfam" id="PF13302">
    <property type="entry name" value="Acetyltransf_3"/>
    <property type="match status" value="1"/>
</dbReference>
<proteinExistence type="predicted"/>
<dbReference type="SUPFAM" id="SSF55729">
    <property type="entry name" value="Acyl-CoA N-acyltransferases (Nat)"/>
    <property type="match status" value="1"/>
</dbReference>
<dbReference type="Gene3D" id="3.40.630.30">
    <property type="match status" value="1"/>
</dbReference>
<dbReference type="RefSeq" id="WP_377775373.1">
    <property type="nucleotide sequence ID" value="NZ_JBHUOQ010000004.1"/>
</dbReference>
<dbReference type="EC" id="2.3.-.-" evidence="2"/>
<keyword evidence="2" id="KW-0808">Transferase</keyword>
<reference evidence="3" key="1">
    <citation type="journal article" date="2019" name="Int. J. Syst. Evol. Microbiol.">
        <title>The Global Catalogue of Microorganisms (GCM) 10K type strain sequencing project: providing services to taxonomists for standard genome sequencing and annotation.</title>
        <authorList>
            <consortium name="The Broad Institute Genomics Platform"/>
            <consortium name="The Broad Institute Genome Sequencing Center for Infectious Disease"/>
            <person name="Wu L."/>
            <person name="Ma J."/>
        </authorList>
    </citation>
    <scope>NUCLEOTIDE SEQUENCE [LARGE SCALE GENOMIC DNA]</scope>
    <source>
        <strain evidence="3">KCTC 33575</strain>
    </source>
</reference>
<keyword evidence="2" id="KW-0012">Acyltransferase</keyword>
<dbReference type="EMBL" id="JBHUOQ010000004">
    <property type="protein sequence ID" value="MFD2830796.1"/>
    <property type="molecule type" value="Genomic_DNA"/>
</dbReference>
<dbReference type="InterPro" id="IPR051531">
    <property type="entry name" value="N-acetyltransferase"/>
</dbReference>